<keyword evidence="1" id="KW-0812">Transmembrane</keyword>
<feature type="transmembrane region" description="Helical" evidence="1">
    <location>
        <begin position="163"/>
        <end position="184"/>
    </location>
</feature>
<protein>
    <submittedName>
        <fullName evidence="2">Uncharacterized protein</fullName>
    </submittedName>
</protein>
<keyword evidence="1" id="KW-0472">Membrane</keyword>
<feature type="transmembrane region" description="Helical" evidence="1">
    <location>
        <begin position="191"/>
        <end position="209"/>
    </location>
</feature>
<organism evidence="2 3">
    <name type="scientific">Vibrio jasicida</name>
    <dbReference type="NCBI Taxonomy" id="766224"/>
    <lineage>
        <taxon>Bacteria</taxon>
        <taxon>Pseudomonadati</taxon>
        <taxon>Pseudomonadota</taxon>
        <taxon>Gammaproteobacteria</taxon>
        <taxon>Vibrionales</taxon>
        <taxon>Vibrionaceae</taxon>
        <taxon>Vibrio</taxon>
    </lineage>
</organism>
<dbReference type="RefSeq" id="WP_394631957.1">
    <property type="nucleotide sequence ID" value="NZ_JBIHSE010000001.1"/>
</dbReference>
<evidence type="ECO:0000313" key="3">
    <source>
        <dbReference type="Proteomes" id="UP001607221"/>
    </source>
</evidence>
<sequence>MSTFVKEYKHTGNSILAYKNAVDCSSKTNKEIADGAFKYFDEVYEELEFFVPAENKRSVLKNVGKAMGAMVSLGGSFVLELHNKHYSDMYEAIYKPAFERIKAIEASTNESLSSIGADLSRLKTALKPVEKILKSKSNVRSVQKRTLNQFERFNSGFNTSLNVGFGGLVGGTTALGAWGLVSLIGSASTGTAISSLSGVAATNATLAWFGGGSLATGGAGMAGGFWVLGGILVAPMVFFSTRSSYKKVEKVKEQKETLIQEADKLISYTTEASNQLIAAREHAFRVKTLVNEYVPNIEKELNTYRNNCSFFRELFGLKMKPEQEKSFQRLNSLTNELLEKLGMN</sequence>
<name>A0ABW7J528_9VIBR</name>
<dbReference type="Proteomes" id="UP001607221">
    <property type="component" value="Unassembled WGS sequence"/>
</dbReference>
<proteinExistence type="predicted"/>
<keyword evidence="3" id="KW-1185">Reference proteome</keyword>
<gene>
    <name evidence="2" type="ORF">ACGRHZ_07775</name>
</gene>
<evidence type="ECO:0000313" key="2">
    <source>
        <dbReference type="EMBL" id="MFH0271229.1"/>
    </source>
</evidence>
<feature type="transmembrane region" description="Helical" evidence="1">
    <location>
        <begin position="221"/>
        <end position="240"/>
    </location>
</feature>
<keyword evidence="1" id="KW-1133">Transmembrane helix</keyword>
<accession>A0ABW7J528</accession>
<dbReference type="EMBL" id="JBIHSE010000001">
    <property type="protein sequence ID" value="MFH0271229.1"/>
    <property type="molecule type" value="Genomic_DNA"/>
</dbReference>
<evidence type="ECO:0000256" key="1">
    <source>
        <dbReference type="SAM" id="Phobius"/>
    </source>
</evidence>
<reference evidence="2 3" key="1">
    <citation type="submission" date="2024-10" db="EMBL/GenBank/DDBJ databases">
        <authorList>
            <person name="Yibar A."/>
            <person name="Saticioglu I.B."/>
            <person name="Duman M."/>
            <person name="Ajmi N."/>
            <person name="Gurler F."/>
            <person name="Ay H."/>
            <person name="Onuk E."/>
            <person name="Guler S."/>
            <person name="Romalde J.L."/>
        </authorList>
    </citation>
    <scope>NUCLEOTIDE SEQUENCE [LARGE SCALE GENOMIC DNA]</scope>
    <source>
        <strain evidence="2 3">1-TCBS-A</strain>
    </source>
</reference>
<comment type="caution">
    <text evidence="2">The sequence shown here is derived from an EMBL/GenBank/DDBJ whole genome shotgun (WGS) entry which is preliminary data.</text>
</comment>